<keyword evidence="3" id="KW-0274">FAD</keyword>
<name>A0ABW5I5N6_9PSEU</name>
<keyword evidence="4" id="KW-1133">Transmembrane helix</keyword>
<accession>A0ABW5I5N6</accession>
<dbReference type="Pfam" id="PF21274">
    <property type="entry name" value="Rng_hyd_C"/>
    <property type="match status" value="1"/>
</dbReference>
<comment type="cofactor">
    <cofactor evidence="1">
        <name>FAD</name>
        <dbReference type="ChEBI" id="CHEBI:57692"/>
    </cofactor>
</comment>
<dbReference type="Gene3D" id="3.50.50.60">
    <property type="entry name" value="FAD/NAD(P)-binding domain"/>
    <property type="match status" value="1"/>
</dbReference>
<dbReference type="InterPro" id="IPR050641">
    <property type="entry name" value="RIFMO-like"/>
</dbReference>
<dbReference type="RefSeq" id="WP_344274982.1">
    <property type="nucleotide sequence ID" value="NZ_BAAAHV010000012.1"/>
</dbReference>
<dbReference type="Gene3D" id="3.40.30.120">
    <property type="match status" value="1"/>
</dbReference>
<evidence type="ECO:0000256" key="4">
    <source>
        <dbReference type="SAM" id="Phobius"/>
    </source>
</evidence>
<keyword evidence="4" id="KW-0812">Transmembrane</keyword>
<dbReference type="Gene3D" id="3.30.9.10">
    <property type="entry name" value="D-Amino Acid Oxidase, subunit A, domain 2"/>
    <property type="match status" value="1"/>
</dbReference>
<evidence type="ECO:0000259" key="5">
    <source>
        <dbReference type="Pfam" id="PF01494"/>
    </source>
</evidence>
<organism evidence="6 7">
    <name type="scientific">Amycolatopsis albidoflavus</name>
    <dbReference type="NCBI Taxonomy" id="102226"/>
    <lineage>
        <taxon>Bacteria</taxon>
        <taxon>Bacillati</taxon>
        <taxon>Actinomycetota</taxon>
        <taxon>Actinomycetes</taxon>
        <taxon>Pseudonocardiales</taxon>
        <taxon>Pseudonocardiaceae</taxon>
        <taxon>Amycolatopsis</taxon>
    </lineage>
</organism>
<feature type="transmembrane region" description="Helical" evidence="4">
    <location>
        <begin position="12"/>
        <end position="31"/>
    </location>
</feature>
<keyword evidence="7" id="KW-1185">Reference proteome</keyword>
<keyword evidence="2" id="KW-0285">Flavoprotein</keyword>
<evidence type="ECO:0000256" key="2">
    <source>
        <dbReference type="ARBA" id="ARBA00022630"/>
    </source>
</evidence>
<feature type="domain" description="FAD-binding" evidence="5">
    <location>
        <begin position="10"/>
        <end position="375"/>
    </location>
</feature>
<evidence type="ECO:0000313" key="7">
    <source>
        <dbReference type="Proteomes" id="UP001597542"/>
    </source>
</evidence>
<dbReference type="Proteomes" id="UP001597542">
    <property type="component" value="Unassembled WGS sequence"/>
</dbReference>
<keyword evidence="4" id="KW-0472">Membrane</keyword>
<sequence>MSDATPAGRRTSVLVVGAGYAGLTTALFLAWRGIRVTLVERHPDTSVQPKAFGIVHRSMELLRQIPGLAERIAAANVLDFAAEATITIGRDLRDENQFELLVGGDDVMKELASMTPAAFGALPQSKIESVLRATAEENGAELLFSHRLESFEQDAEQVRARVRDLGSGEEFAIEADYLVAADGWQAPVREQLGIGTHGLGELWRCRTILFNADLDELLAGRKALLTYMQNEHFSGLYSYLENAIEVFGVSGAHLLGVNYYPERGDRDEDFTDERCVELIRVATATPDLEVEITDQSTFVIAHRVADEMRRGRVFLAGDAAHVMPQTGGLGGATALQDGHDLAWRLAAVLHGHAGPALLDGYAAERQEIGESTADRQLARLADRMAPHLQGKYPFPPEVPAQWEHLGYRVASAAVPGAERGPETLLEDPAKATAEPGSRAPHVFVDKDGTRISVLDLTGRGHVLFVGSPGSGWLAAAKEAARTLDVPLPAYSLGGDLTDDTGSMLRRYRLEPGAAVLVRPDGYVAWRADEESADAAAEFGRALATVLARTAAG</sequence>
<dbReference type="PANTHER" id="PTHR43004:SF19">
    <property type="entry name" value="BINDING MONOOXYGENASE, PUTATIVE (JCVI)-RELATED"/>
    <property type="match status" value="1"/>
</dbReference>
<gene>
    <name evidence="6" type="ORF">ACFSUT_29240</name>
</gene>
<dbReference type="PANTHER" id="PTHR43004">
    <property type="entry name" value="TRK SYSTEM POTASSIUM UPTAKE PROTEIN"/>
    <property type="match status" value="1"/>
</dbReference>
<dbReference type="SUPFAM" id="SSF51905">
    <property type="entry name" value="FAD/NAD(P)-binding domain"/>
    <property type="match status" value="1"/>
</dbReference>
<proteinExistence type="predicted"/>
<dbReference type="InterPro" id="IPR036188">
    <property type="entry name" value="FAD/NAD-bd_sf"/>
</dbReference>
<protein>
    <submittedName>
        <fullName evidence="6">FAD-dependent oxidoreductase</fullName>
    </submittedName>
</protein>
<dbReference type="InterPro" id="IPR002938">
    <property type="entry name" value="FAD-bd"/>
</dbReference>
<reference evidence="7" key="1">
    <citation type="journal article" date="2019" name="Int. J. Syst. Evol. Microbiol.">
        <title>The Global Catalogue of Microorganisms (GCM) 10K type strain sequencing project: providing services to taxonomists for standard genome sequencing and annotation.</title>
        <authorList>
            <consortium name="The Broad Institute Genomics Platform"/>
            <consortium name="The Broad Institute Genome Sequencing Center for Infectious Disease"/>
            <person name="Wu L."/>
            <person name="Ma J."/>
        </authorList>
    </citation>
    <scope>NUCLEOTIDE SEQUENCE [LARGE SCALE GENOMIC DNA]</scope>
    <source>
        <strain evidence="7">CGMCC 4.7638</strain>
    </source>
</reference>
<dbReference type="EMBL" id="JBHUKQ010000015">
    <property type="protein sequence ID" value="MFD2484394.1"/>
    <property type="molecule type" value="Genomic_DNA"/>
</dbReference>
<evidence type="ECO:0000256" key="1">
    <source>
        <dbReference type="ARBA" id="ARBA00001974"/>
    </source>
</evidence>
<dbReference type="PRINTS" id="PR00420">
    <property type="entry name" value="RNGMNOXGNASE"/>
</dbReference>
<evidence type="ECO:0000313" key="6">
    <source>
        <dbReference type="EMBL" id="MFD2484394.1"/>
    </source>
</evidence>
<evidence type="ECO:0000256" key="3">
    <source>
        <dbReference type="ARBA" id="ARBA00022827"/>
    </source>
</evidence>
<dbReference type="Pfam" id="PF01494">
    <property type="entry name" value="FAD_binding_3"/>
    <property type="match status" value="1"/>
</dbReference>
<comment type="caution">
    <text evidence="6">The sequence shown here is derived from an EMBL/GenBank/DDBJ whole genome shotgun (WGS) entry which is preliminary data.</text>
</comment>